<evidence type="ECO:0000313" key="4">
    <source>
        <dbReference type="EMBL" id="KAK3577676.1"/>
    </source>
</evidence>
<dbReference type="PROSITE" id="PS50088">
    <property type="entry name" value="ANK_REPEAT"/>
    <property type="match status" value="3"/>
</dbReference>
<dbReference type="GO" id="GO:0005829">
    <property type="term" value="C:cytosol"/>
    <property type="evidence" value="ECO:0007669"/>
    <property type="project" value="TreeGrafter"/>
</dbReference>
<dbReference type="PROSITE" id="PS50297">
    <property type="entry name" value="ANK_REP_REGION"/>
    <property type="match status" value="2"/>
</dbReference>
<comment type="caution">
    <text evidence="4">The sequence shown here is derived from an EMBL/GenBank/DDBJ whole genome shotgun (WGS) entry which is preliminary data.</text>
</comment>
<keyword evidence="5" id="KW-1185">Reference proteome</keyword>
<reference evidence="4" key="1">
    <citation type="journal article" date="2021" name="Genome Biol. Evol.">
        <title>A High-Quality Reference Genome for a Parasitic Bivalve with Doubly Uniparental Inheritance (Bivalvia: Unionida).</title>
        <authorList>
            <person name="Smith C.H."/>
        </authorList>
    </citation>
    <scope>NUCLEOTIDE SEQUENCE</scope>
    <source>
        <strain evidence="4">CHS0354</strain>
    </source>
</reference>
<proteinExistence type="predicted"/>
<dbReference type="EMBL" id="JAEAOA010001147">
    <property type="protein sequence ID" value="KAK3577676.1"/>
    <property type="molecule type" value="Genomic_DNA"/>
</dbReference>
<dbReference type="Pfam" id="PF12796">
    <property type="entry name" value="Ank_2"/>
    <property type="match status" value="1"/>
</dbReference>
<reference evidence="4" key="2">
    <citation type="journal article" date="2021" name="Genome Biol. Evol.">
        <title>Developing a high-quality reference genome for a parasitic bivalve with doubly uniparental inheritance (Bivalvia: Unionida).</title>
        <authorList>
            <person name="Smith C.H."/>
        </authorList>
    </citation>
    <scope>NUCLEOTIDE SEQUENCE</scope>
    <source>
        <strain evidence="4">CHS0354</strain>
        <tissue evidence="4">Mantle</tissue>
    </source>
</reference>
<dbReference type="InterPro" id="IPR051070">
    <property type="entry name" value="NF-kappa-B_inhibitor"/>
</dbReference>
<name>A0AAE0RQ86_9BIVA</name>
<feature type="repeat" description="ANK" evidence="3">
    <location>
        <begin position="221"/>
        <end position="254"/>
    </location>
</feature>
<dbReference type="GO" id="GO:0051059">
    <property type="term" value="F:NF-kappaB binding"/>
    <property type="evidence" value="ECO:0007669"/>
    <property type="project" value="TreeGrafter"/>
</dbReference>
<dbReference type="Gene3D" id="1.25.40.20">
    <property type="entry name" value="Ankyrin repeat-containing domain"/>
    <property type="match status" value="1"/>
</dbReference>
<sequence>MKMPVPMVTATHLDNSSSPVLDRKGANLYRENEVGLDDVCDQLRLLNVSTSHGAYFDRKSQTMHVFGDAMETMQILGFQNMDGDTFLHHVIIMEQYDLAIKLIEFLFDSDLLNMANFLRQTPLHLAVITRQTAIVRKLLAAGAQTNVQDHRGDTPMHIACRTGASDTLYLLTESLSSQNELEIRNYDGLKCIHLAVLNNNLDIIRILLNSGADINAGDAKSGRTVFHWAAEYGKSELLDLILLRKDVDINMQTYDGITAFEMARANGHLKIMKMFCESSKCL</sequence>
<dbReference type="Pfam" id="PF13637">
    <property type="entry name" value="Ank_4"/>
    <property type="match status" value="1"/>
</dbReference>
<reference evidence="4" key="3">
    <citation type="submission" date="2023-05" db="EMBL/GenBank/DDBJ databases">
        <authorList>
            <person name="Smith C.H."/>
        </authorList>
    </citation>
    <scope>NUCLEOTIDE SEQUENCE</scope>
    <source>
        <strain evidence="4">CHS0354</strain>
        <tissue evidence="4">Mantle</tissue>
    </source>
</reference>
<evidence type="ECO:0000256" key="2">
    <source>
        <dbReference type="ARBA" id="ARBA00023043"/>
    </source>
</evidence>
<feature type="repeat" description="ANK" evidence="3">
    <location>
        <begin position="118"/>
        <end position="150"/>
    </location>
</feature>
<dbReference type="SMART" id="SM00248">
    <property type="entry name" value="ANK"/>
    <property type="match status" value="6"/>
</dbReference>
<dbReference type="InterPro" id="IPR036770">
    <property type="entry name" value="Ankyrin_rpt-contain_sf"/>
</dbReference>
<accession>A0AAE0RQ86</accession>
<evidence type="ECO:0000313" key="5">
    <source>
        <dbReference type="Proteomes" id="UP001195483"/>
    </source>
</evidence>
<keyword evidence="1" id="KW-0677">Repeat</keyword>
<dbReference type="PANTHER" id="PTHR46680:SF3">
    <property type="entry name" value="NF-KAPPA-B INHIBITOR CACTUS"/>
    <property type="match status" value="1"/>
</dbReference>
<organism evidence="4 5">
    <name type="scientific">Potamilus streckersoni</name>
    <dbReference type="NCBI Taxonomy" id="2493646"/>
    <lineage>
        <taxon>Eukaryota</taxon>
        <taxon>Metazoa</taxon>
        <taxon>Spiralia</taxon>
        <taxon>Lophotrochozoa</taxon>
        <taxon>Mollusca</taxon>
        <taxon>Bivalvia</taxon>
        <taxon>Autobranchia</taxon>
        <taxon>Heteroconchia</taxon>
        <taxon>Palaeoheterodonta</taxon>
        <taxon>Unionida</taxon>
        <taxon>Unionoidea</taxon>
        <taxon>Unionidae</taxon>
        <taxon>Ambleminae</taxon>
        <taxon>Lampsilini</taxon>
        <taxon>Potamilus</taxon>
    </lineage>
</organism>
<feature type="repeat" description="ANK" evidence="3">
    <location>
        <begin position="187"/>
        <end position="219"/>
    </location>
</feature>
<dbReference type="GO" id="GO:0071356">
    <property type="term" value="P:cellular response to tumor necrosis factor"/>
    <property type="evidence" value="ECO:0007669"/>
    <property type="project" value="TreeGrafter"/>
</dbReference>
<evidence type="ECO:0000256" key="3">
    <source>
        <dbReference type="PROSITE-ProRule" id="PRU00023"/>
    </source>
</evidence>
<dbReference type="SUPFAM" id="SSF48403">
    <property type="entry name" value="Ankyrin repeat"/>
    <property type="match status" value="1"/>
</dbReference>
<evidence type="ECO:0000256" key="1">
    <source>
        <dbReference type="ARBA" id="ARBA00022737"/>
    </source>
</evidence>
<gene>
    <name evidence="4" type="ORF">CHS0354_018719</name>
</gene>
<protein>
    <submittedName>
        <fullName evidence="4">Uncharacterized protein</fullName>
    </submittedName>
</protein>
<dbReference type="Proteomes" id="UP001195483">
    <property type="component" value="Unassembled WGS sequence"/>
</dbReference>
<dbReference type="AlphaFoldDB" id="A0AAE0RQ86"/>
<dbReference type="InterPro" id="IPR002110">
    <property type="entry name" value="Ankyrin_rpt"/>
</dbReference>
<keyword evidence="2 3" id="KW-0040">ANK repeat</keyword>
<dbReference type="PRINTS" id="PR01415">
    <property type="entry name" value="ANKYRIN"/>
</dbReference>
<dbReference type="PANTHER" id="PTHR46680">
    <property type="entry name" value="NF-KAPPA-B INHIBITOR ALPHA"/>
    <property type="match status" value="1"/>
</dbReference>